<organism evidence="3 4">
    <name type="scientific">Natronogracilivirga saccharolytica</name>
    <dbReference type="NCBI Taxonomy" id="2812953"/>
    <lineage>
        <taxon>Bacteria</taxon>
        <taxon>Pseudomonadati</taxon>
        <taxon>Balneolota</taxon>
        <taxon>Balneolia</taxon>
        <taxon>Balneolales</taxon>
        <taxon>Cyclonatronaceae</taxon>
        <taxon>Natronogracilivirga</taxon>
    </lineage>
</organism>
<name>A0A8J7S7Y4_9BACT</name>
<keyword evidence="4" id="KW-1185">Reference proteome</keyword>
<sequence length="106" mass="12188">MPKRFEAELFEPKNLPERGILSETIFKNDHTAMVMMHLAPGEELNEHTSKFPVWIQTIDGRGVLKTPDDEQDMTPGSWIYLEPSEEHGVYPAGETFVRFALIIMKK</sequence>
<dbReference type="EMBL" id="JAFIDN010000002">
    <property type="protein sequence ID" value="MBP3191816.1"/>
    <property type="molecule type" value="Genomic_DNA"/>
</dbReference>
<protein>
    <submittedName>
        <fullName evidence="3">AraC family ligand binding domain-containing protein</fullName>
    </submittedName>
</protein>
<evidence type="ECO:0000313" key="4">
    <source>
        <dbReference type="Proteomes" id="UP000673975"/>
    </source>
</evidence>
<dbReference type="InterPro" id="IPR014710">
    <property type="entry name" value="RmlC-like_jellyroll"/>
</dbReference>
<evidence type="ECO:0000256" key="1">
    <source>
        <dbReference type="ARBA" id="ARBA00023125"/>
    </source>
</evidence>
<dbReference type="PANTHER" id="PTHR37694">
    <property type="entry name" value="SLR8022 PROTEIN"/>
    <property type="match status" value="1"/>
</dbReference>
<dbReference type="GO" id="GO:0006355">
    <property type="term" value="P:regulation of DNA-templated transcription"/>
    <property type="evidence" value="ECO:0007669"/>
    <property type="project" value="InterPro"/>
</dbReference>
<proteinExistence type="predicted"/>
<dbReference type="Gene3D" id="2.60.120.10">
    <property type="entry name" value="Jelly Rolls"/>
    <property type="match status" value="1"/>
</dbReference>
<dbReference type="PANTHER" id="PTHR37694:SF1">
    <property type="entry name" value="SLR8022 PROTEIN"/>
    <property type="match status" value="1"/>
</dbReference>
<comment type="caution">
    <text evidence="3">The sequence shown here is derived from an EMBL/GenBank/DDBJ whole genome shotgun (WGS) entry which is preliminary data.</text>
</comment>
<dbReference type="RefSeq" id="WP_210510604.1">
    <property type="nucleotide sequence ID" value="NZ_JAFIDN010000002.1"/>
</dbReference>
<evidence type="ECO:0000313" key="3">
    <source>
        <dbReference type="EMBL" id="MBP3191816.1"/>
    </source>
</evidence>
<dbReference type="InterPro" id="IPR003313">
    <property type="entry name" value="AraC-bd"/>
</dbReference>
<dbReference type="Proteomes" id="UP000673975">
    <property type="component" value="Unassembled WGS sequence"/>
</dbReference>
<reference evidence="3" key="1">
    <citation type="submission" date="2021-02" db="EMBL/GenBank/DDBJ databases">
        <title>Natronogracilivirga saccharolytica gen. nov. sp. nov. a new anaerobic, haloalkiliphilic carbohydrate-fermenting bacterium from soda lake and proposing of Cyclonatronumiaceae fam. nov. in the phylum Balneolaeota.</title>
        <authorList>
            <person name="Zhilina T.N."/>
            <person name="Sorokin D.Y."/>
            <person name="Zavarzina D.G."/>
            <person name="Toshchakov S.V."/>
            <person name="Kublanov I.V."/>
        </authorList>
    </citation>
    <scope>NUCLEOTIDE SEQUENCE</scope>
    <source>
        <strain evidence="3">Z-1702</strain>
    </source>
</reference>
<feature type="domain" description="AraC-type arabinose-binding/dimerisation" evidence="2">
    <location>
        <begin position="40"/>
        <end position="94"/>
    </location>
</feature>
<dbReference type="InterPro" id="IPR011051">
    <property type="entry name" value="RmlC_Cupin_sf"/>
</dbReference>
<dbReference type="Pfam" id="PF02311">
    <property type="entry name" value="AraC_binding"/>
    <property type="match status" value="1"/>
</dbReference>
<evidence type="ECO:0000259" key="2">
    <source>
        <dbReference type="Pfam" id="PF02311"/>
    </source>
</evidence>
<gene>
    <name evidence="3" type="ORF">NATSA_03975</name>
</gene>
<dbReference type="SUPFAM" id="SSF51182">
    <property type="entry name" value="RmlC-like cupins"/>
    <property type="match status" value="1"/>
</dbReference>
<dbReference type="GO" id="GO:0003677">
    <property type="term" value="F:DNA binding"/>
    <property type="evidence" value="ECO:0007669"/>
    <property type="project" value="UniProtKB-KW"/>
</dbReference>
<keyword evidence="1" id="KW-0238">DNA-binding</keyword>
<dbReference type="AlphaFoldDB" id="A0A8J7S7Y4"/>
<accession>A0A8J7S7Y4</accession>